<dbReference type="InterPro" id="IPR025724">
    <property type="entry name" value="GAG-pre-integrase_dom"/>
</dbReference>
<dbReference type="InterPro" id="IPR039537">
    <property type="entry name" value="Retrotran_Ty1/copia-like"/>
</dbReference>
<evidence type="ECO:0000256" key="4">
    <source>
        <dbReference type="ARBA" id="ARBA00022759"/>
    </source>
</evidence>
<keyword evidence="3" id="KW-0479">Metal-binding</keyword>
<evidence type="ECO:0000256" key="8">
    <source>
        <dbReference type="ARBA" id="ARBA00022918"/>
    </source>
</evidence>
<evidence type="ECO:0000256" key="1">
    <source>
        <dbReference type="ARBA" id="ARBA00022695"/>
    </source>
</evidence>
<dbReference type="EMBL" id="JABBWG010000047">
    <property type="protein sequence ID" value="KAG1806167.1"/>
    <property type="molecule type" value="Genomic_DNA"/>
</dbReference>
<dbReference type="GO" id="GO:0003964">
    <property type="term" value="F:RNA-directed DNA polymerase activity"/>
    <property type="evidence" value="ECO:0007669"/>
    <property type="project" value="UniProtKB-KW"/>
</dbReference>
<keyword evidence="7" id="KW-0229">DNA integration</keyword>
<evidence type="ECO:0000256" key="9">
    <source>
        <dbReference type="ARBA" id="ARBA00022932"/>
    </source>
</evidence>
<evidence type="ECO:0000256" key="7">
    <source>
        <dbReference type="ARBA" id="ARBA00022908"/>
    </source>
</evidence>
<dbReference type="GO" id="GO:0003887">
    <property type="term" value="F:DNA-directed DNA polymerase activity"/>
    <property type="evidence" value="ECO:0007669"/>
    <property type="project" value="UniProtKB-KW"/>
</dbReference>
<organism evidence="13 14">
    <name type="scientific">Suillus subaureus</name>
    <dbReference type="NCBI Taxonomy" id="48587"/>
    <lineage>
        <taxon>Eukaryota</taxon>
        <taxon>Fungi</taxon>
        <taxon>Dikarya</taxon>
        <taxon>Basidiomycota</taxon>
        <taxon>Agaricomycotina</taxon>
        <taxon>Agaricomycetes</taxon>
        <taxon>Agaricomycetidae</taxon>
        <taxon>Boletales</taxon>
        <taxon>Suillineae</taxon>
        <taxon>Suillaceae</taxon>
        <taxon>Suillus</taxon>
    </lineage>
</organism>
<keyword evidence="8" id="KW-0695">RNA-directed DNA polymerase</keyword>
<accession>A0A9P7DYC3</accession>
<evidence type="ECO:0000256" key="10">
    <source>
        <dbReference type="ARBA" id="ARBA00023172"/>
    </source>
</evidence>
<dbReference type="Proteomes" id="UP000807769">
    <property type="component" value="Unassembled WGS sequence"/>
</dbReference>
<dbReference type="Pfam" id="PF13976">
    <property type="entry name" value="gag_pre-integrs"/>
    <property type="match status" value="1"/>
</dbReference>
<dbReference type="PANTHER" id="PTHR42648:SF11">
    <property type="entry name" value="TRANSPOSON TY4-P GAG-POL POLYPROTEIN"/>
    <property type="match status" value="1"/>
</dbReference>
<reference evidence="13" key="1">
    <citation type="journal article" date="2020" name="New Phytol.">
        <title>Comparative genomics reveals dynamic genome evolution in host specialist ectomycorrhizal fungi.</title>
        <authorList>
            <person name="Lofgren L.A."/>
            <person name="Nguyen N.H."/>
            <person name="Vilgalys R."/>
            <person name="Ruytinx J."/>
            <person name="Liao H.L."/>
            <person name="Branco S."/>
            <person name="Kuo A."/>
            <person name="LaButti K."/>
            <person name="Lipzen A."/>
            <person name="Andreopoulos W."/>
            <person name="Pangilinan J."/>
            <person name="Riley R."/>
            <person name="Hundley H."/>
            <person name="Na H."/>
            <person name="Barry K."/>
            <person name="Grigoriev I.V."/>
            <person name="Stajich J.E."/>
            <person name="Kennedy P.G."/>
        </authorList>
    </citation>
    <scope>NUCLEOTIDE SEQUENCE</scope>
    <source>
        <strain evidence="13">MN1</strain>
    </source>
</reference>
<feature type="domain" description="GAG-pre-integrase" evidence="12">
    <location>
        <begin position="40"/>
        <end position="84"/>
    </location>
</feature>
<dbReference type="RefSeq" id="XP_041187676.1">
    <property type="nucleotide sequence ID" value="XM_041331702.1"/>
</dbReference>
<dbReference type="OrthoDB" id="7691805at2759"/>
<comment type="caution">
    <text evidence="13">The sequence shown here is derived from an EMBL/GenBank/DDBJ whole genome shotgun (WGS) entry which is preliminary data.</text>
</comment>
<proteinExistence type="predicted"/>
<keyword evidence="5" id="KW-0378">Hydrolase</keyword>
<keyword evidence="10" id="KW-0233">DNA recombination</keyword>
<dbReference type="PANTHER" id="PTHR42648">
    <property type="entry name" value="TRANSPOSASE, PUTATIVE-RELATED"/>
    <property type="match status" value="1"/>
</dbReference>
<evidence type="ECO:0000256" key="11">
    <source>
        <dbReference type="SAM" id="MobiDB-lite"/>
    </source>
</evidence>
<evidence type="ECO:0000313" key="14">
    <source>
        <dbReference type="Proteomes" id="UP000807769"/>
    </source>
</evidence>
<keyword evidence="1" id="KW-0548">Nucleotidyltransferase</keyword>
<keyword evidence="4" id="KW-0255">Endonuclease</keyword>
<keyword evidence="6" id="KW-0460">Magnesium</keyword>
<feature type="region of interest" description="Disordered" evidence="11">
    <location>
        <begin position="126"/>
        <end position="145"/>
    </location>
</feature>
<keyword evidence="2" id="KW-0540">Nuclease</keyword>
<evidence type="ECO:0000256" key="3">
    <source>
        <dbReference type="ARBA" id="ARBA00022723"/>
    </source>
</evidence>
<keyword evidence="14" id="KW-1185">Reference proteome</keyword>
<name>A0A9P7DYC3_9AGAM</name>
<evidence type="ECO:0000256" key="6">
    <source>
        <dbReference type="ARBA" id="ARBA00022842"/>
    </source>
</evidence>
<dbReference type="GO" id="GO:0006310">
    <property type="term" value="P:DNA recombination"/>
    <property type="evidence" value="ECO:0007669"/>
    <property type="project" value="UniProtKB-KW"/>
</dbReference>
<dbReference type="GO" id="GO:0015074">
    <property type="term" value="P:DNA integration"/>
    <property type="evidence" value="ECO:0007669"/>
    <property type="project" value="UniProtKB-KW"/>
</dbReference>
<evidence type="ECO:0000256" key="5">
    <source>
        <dbReference type="ARBA" id="ARBA00022801"/>
    </source>
</evidence>
<keyword evidence="9" id="KW-0808">Transferase</keyword>
<evidence type="ECO:0000259" key="12">
    <source>
        <dbReference type="Pfam" id="PF13976"/>
    </source>
</evidence>
<keyword evidence="9" id="KW-0239">DNA-directed DNA polymerase</keyword>
<gene>
    <name evidence="13" type="ORF">BJ212DRAFT_1282769</name>
</gene>
<dbReference type="AlphaFoldDB" id="A0A9P7DYC3"/>
<sequence>MTGNLFFVDLKFIHPNTTSLNCAHQPPHEISAFVHLPLLLDLWHARMGHPGGDAIKHLGRIATGIKLDTTAPLQCCKPCIMAKHLHKPYPPSKEPCANQMLDLVHSDLCGPFPVATPDGKLHFSLPRQSHKSAEHSASCDQRSGS</sequence>
<evidence type="ECO:0000313" key="13">
    <source>
        <dbReference type="EMBL" id="KAG1806167.1"/>
    </source>
</evidence>
<protein>
    <recommendedName>
        <fullName evidence="12">GAG-pre-integrase domain-containing protein</fullName>
    </recommendedName>
</protein>
<dbReference type="GO" id="GO:0004519">
    <property type="term" value="F:endonuclease activity"/>
    <property type="evidence" value="ECO:0007669"/>
    <property type="project" value="UniProtKB-KW"/>
</dbReference>
<dbReference type="GeneID" id="64625719"/>
<dbReference type="GO" id="GO:0016787">
    <property type="term" value="F:hydrolase activity"/>
    <property type="evidence" value="ECO:0007669"/>
    <property type="project" value="UniProtKB-KW"/>
</dbReference>
<evidence type="ECO:0000256" key="2">
    <source>
        <dbReference type="ARBA" id="ARBA00022722"/>
    </source>
</evidence>
<dbReference type="GO" id="GO:0046872">
    <property type="term" value="F:metal ion binding"/>
    <property type="evidence" value="ECO:0007669"/>
    <property type="project" value="UniProtKB-KW"/>
</dbReference>